<evidence type="ECO:0000313" key="5">
    <source>
        <dbReference type="Proteomes" id="UP000515135"/>
    </source>
</evidence>
<keyword evidence="2" id="KW-0677">Repeat</keyword>
<evidence type="ECO:0000313" key="6">
    <source>
        <dbReference type="RefSeq" id="XP_019618326.1"/>
    </source>
</evidence>
<dbReference type="RefSeq" id="XP_019618326.1">
    <property type="nucleotide sequence ID" value="XM_019762767.1"/>
</dbReference>
<protein>
    <submittedName>
        <fullName evidence="6">Uncharacterized protein LOC109465475</fullName>
    </submittedName>
</protein>
<evidence type="ECO:0000256" key="2">
    <source>
        <dbReference type="ARBA" id="ARBA00022737"/>
    </source>
</evidence>
<dbReference type="OrthoDB" id="676979at2759"/>
<dbReference type="Gene3D" id="3.80.10.10">
    <property type="entry name" value="Ribonuclease Inhibitor"/>
    <property type="match status" value="1"/>
</dbReference>
<dbReference type="Pfam" id="PF13855">
    <property type="entry name" value="LRR_8"/>
    <property type="match status" value="1"/>
</dbReference>
<keyword evidence="4" id="KW-0812">Transmembrane</keyword>
<keyword evidence="1" id="KW-0433">Leucine-rich repeat</keyword>
<reference evidence="6" key="1">
    <citation type="submission" date="2025-08" db="UniProtKB">
        <authorList>
            <consortium name="RefSeq"/>
        </authorList>
    </citation>
    <scope>IDENTIFICATION</scope>
    <source>
        <tissue evidence="6">Gonad</tissue>
    </source>
</reference>
<dbReference type="PANTHER" id="PTHR24366">
    <property type="entry name" value="IG(IMMUNOGLOBULIN) AND LRR(LEUCINE RICH REPEAT) DOMAINS"/>
    <property type="match status" value="1"/>
</dbReference>
<dbReference type="InterPro" id="IPR032675">
    <property type="entry name" value="LRR_dom_sf"/>
</dbReference>
<evidence type="ECO:0000256" key="1">
    <source>
        <dbReference type="ARBA" id="ARBA00022614"/>
    </source>
</evidence>
<dbReference type="PANTHER" id="PTHR24366:SF172">
    <property type="entry name" value="LRRCT DOMAIN-CONTAINING PROTEIN"/>
    <property type="match status" value="1"/>
</dbReference>
<dbReference type="SUPFAM" id="SSF52058">
    <property type="entry name" value="L domain-like"/>
    <property type="match status" value="1"/>
</dbReference>
<feature type="region of interest" description="Disordered" evidence="3">
    <location>
        <begin position="484"/>
        <end position="530"/>
    </location>
</feature>
<dbReference type="InterPro" id="IPR001611">
    <property type="entry name" value="Leu-rich_rpt"/>
</dbReference>
<dbReference type="GeneID" id="109465475"/>
<dbReference type="Proteomes" id="UP000515135">
    <property type="component" value="Unplaced"/>
</dbReference>
<dbReference type="AlphaFoldDB" id="A0A6P4YME6"/>
<dbReference type="InterPro" id="IPR003591">
    <property type="entry name" value="Leu-rich_rpt_typical-subtyp"/>
</dbReference>
<keyword evidence="4" id="KW-1133">Transmembrane helix</keyword>
<proteinExistence type="predicted"/>
<gene>
    <name evidence="6" type="primary">LOC109465475</name>
</gene>
<dbReference type="SMART" id="SM00369">
    <property type="entry name" value="LRR_TYP"/>
    <property type="match status" value="3"/>
</dbReference>
<keyword evidence="5" id="KW-1185">Reference proteome</keyword>
<accession>A0A6P4YME6</accession>
<dbReference type="PROSITE" id="PS51450">
    <property type="entry name" value="LRR"/>
    <property type="match status" value="3"/>
</dbReference>
<sequence>MENSSAVIVNSPDIFVCNNCSLVKFPDVDPENLTSVNLASNNITDISDLPNFPKLETLDLGSNLITYIHWHWFKAPQLKLLDLSNNKITHVSGKFIAHFMPNINVIDLSGNEISSFPKETFLFPTENYASVQLGGNPFHCDARLCWLKREVLCLSQCWHCGSIQQLAVRVPRSVFKECCPNCPSSSLYFELMQYYEIEKLICASPKHVAGQVVFQVLDEHFCHSTTVTLTGPIQNYTLITEPNLNTSVFNSTSVTSNTSLSPVSTEYDEFTQGVPRLSEVSTLAKTEPTTDSSLSVEATTVTGYAVASVAFTALVAALLCCLTRYRARRRDDLGLQRALRHGPPLVPNRMYATNSHQLGIQQASRARHLLSPNQMYTTNPSQQLTGSSETTANQAGIENIEPYEETSLSKIAESQEEPQYSNHEVEHTYTNIIDDQHSVRQIVEANRDPQYVNEAGRYETIPNELGCTGVEPYAEVSLAAIADKSCPKGGSDGSDRTVTEATPVANTSHADRAAIPTNHDTVSSEETEKP</sequence>
<keyword evidence="4" id="KW-0472">Membrane</keyword>
<feature type="transmembrane region" description="Helical" evidence="4">
    <location>
        <begin position="301"/>
        <end position="322"/>
    </location>
</feature>
<name>A0A6P4YME6_BRABE</name>
<organism evidence="5 6">
    <name type="scientific">Branchiostoma belcheri</name>
    <name type="common">Amphioxus</name>
    <dbReference type="NCBI Taxonomy" id="7741"/>
    <lineage>
        <taxon>Eukaryota</taxon>
        <taxon>Metazoa</taxon>
        <taxon>Chordata</taxon>
        <taxon>Cephalochordata</taxon>
        <taxon>Leptocardii</taxon>
        <taxon>Amphioxiformes</taxon>
        <taxon>Branchiostomatidae</taxon>
        <taxon>Branchiostoma</taxon>
    </lineage>
</organism>
<dbReference type="InterPro" id="IPR025875">
    <property type="entry name" value="Leu-rich_rpt_4"/>
</dbReference>
<evidence type="ECO:0000256" key="4">
    <source>
        <dbReference type="SAM" id="Phobius"/>
    </source>
</evidence>
<dbReference type="KEGG" id="bbel:109465475"/>
<dbReference type="Pfam" id="PF12799">
    <property type="entry name" value="LRR_4"/>
    <property type="match status" value="1"/>
</dbReference>
<evidence type="ECO:0000256" key="3">
    <source>
        <dbReference type="SAM" id="MobiDB-lite"/>
    </source>
</evidence>